<dbReference type="GO" id="GO:0051170">
    <property type="term" value="P:import into nucleus"/>
    <property type="evidence" value="ECO:0007669"/>
    <property type="project" value="TreeGrafter"/>
</dbReference>
<dbReference type="PANTHER" id="PTHR14097:SF7">
    <property type="entry name" value="OXIDOREDUCTASE HTATIP2"/>
    <property type="match status" value="1"/>
</dbReference>
<organism evidence="4 5">
    <name type="scientific">Armillaria novae-zelandiae</name>
    <dbReference type="NCBI Taxonomy" id="153914"/>
    <lineage>
        <taxon>Eukaryota</taxon>
        <taxon>Fungi</taxon>
        <taxon>Dikarya</taxon>
        <taxon>Basidiomycota</taxon>
        <taxon>Agaricomycotina</taxon>
        <taxon>Agaricomycetes</taxon>
        <taxon>Agaricomycetidae</taxon>
        <taxon>Agaricales</taxon>
        <taxon>Marasmiineae</taxon>
        <taxon>Physalacriaceae</taxon>
        <taxon>Armillaria</taxon>
    </lineage>
</organism>
<evidence type="ECO:0000256" key="2">
    <source>
        <dbReference type="ARBA" id="ARBA00006617"/>
    </source>
</evidence>
<evidence type="ECO:0000259" key="3">
    <source>
        <dbReference type="Pfam" id="PF13460"/>
    </source>
</evidence>
<feature type="domain" description="NAD(P)-binding" evidence="3">
    <location>
        <begin position="10"/>
        <end position="161"/>
    </location>
</feature>
<sequence>MSGKTALIVGATGQTGQHLLKELLASSHFTKVGEYGRRLTDVSTLSTGKDKLEQRVIDFEKLEESGLKNGKWDVVFLTLGTTRKAAGGAEGFQRIDRDYVINAAREARVPDHEQRVLYLSSGSANAKSSFLYPRCKGQTEEALASMGYSDTIVFHPGLLAGTNRPQSRMPEVIAEYGLFAIRIFLSLRIILYRGVINTLRLSSFFSGLEIKASIRNTIVATLGRSMAIAGWLGSERLPSVARSKEEETPEGKRFVSIPNAGAIALAQTPFE</sequence>
<dbReference type="Proteomes" id="UP001175227">
    <property type="component" value="Unassembled WGS sequence"/>
</dbReference>
<comment type="subcellular location">
    <subcellularLocation>
        <location evidence="1">Mitochondrion outer membrane</location>
        <topology evidence="1">Peripheral membrane protein</topology>
    </subcellularLocation>
</comment>
<dbReference type="GO" id="GO:0005741">
    <property type="term" value="C:mitochondrial outer membrane"/>
    <property type="evidence" value="ECO:0007669"/>
    <property type="project" value="UniProtKB-SubCell"/>
</dbReference>
<dbReference type="SUPFAM" id="SSF51735">
    <property type="entry name" value="NAD(P)-binding Rossmann-fold domains"/>
    <property type="match status" value="1"/>
</dbReference>
<dbReference type="InterPro" id="IPR036291">
    <property type="entry name" value="NAD(P)-bd_dom_sf"/>
</dbReference>
<comment type="caution">
    <text evidence="4">The sequence shown here is derived from an EMBL/GenBank/DDBJ whole genome shotgun (WGS) entry which is preliminary data.</text>
</comment>
<evidence type="ECO:0000256" key="1">
    <source>
        <dbReference type="ARBA" id="ARBA00004450"/>
    </source>
</evidence>
<dbReference type="InterPro" id="IPR016040">
    <property type="entry name" value="NAD(P)-bd_dom"/>
</dbReference>
<dbReference type="Pfam" id="PF13460">
    <property type="entry name" value="NAD_binding_10"/>
    <property type="match status" value="1"/>
</dbReference>
<protein>
    <recommendedName>
        <fullName evidence="3">NAD(P)-binding domain-containing protein</fullName>
    </recommendedName>
</protein>
<dbReference type="AlphaFoldDB" id="A0AA39PRS8"/>
<dbReference type="Gene3D" id="3.40.50.720">
    <property type="entry name" value="NAD(P)-binding Rossmann-like Domain"/>
    <property type="match status" value="1"/>
</dbReference>
<dbReference type="EMBL" id="JAUEPR010000002">
    <property type="protein sequence ID" value="KAK0489337.1"/>
    <property type="molecule type" value="Genomic_DNA"/>
</dbReference>
<gene>
    <name evidence="4" type="ORF">IW261DRAFT_1557817</name>
</gene>
<evidence type="ECO:0000313" key="5">
    <source>
        <dbReference type="Proteomes" id="UP001175227"/>
    </source>
</evidence>
<proteinExistence type="inferred from homology"/>
<reference evidence="4" key="1">
    <citation type="submission" date="2023-06" db="EMBL/GenBank/DDBJ databases">
        <authorList>
            <consortium name="Lawrence Berkeley National Laboratory"/>
            <person name="Ahrendt S."/>
            <person name="Sahu N."/>
            <person name="Indic B."/>
            <person name="Wong-Bajracharya J."/>
            <person name="Merenyi Z."/>
            <person name="Ke H.-M."/>
            <person name="Monk M."/>
            <person name="Kocsube S."/>
            <person name="Drula E."/>
            <person name="Lipzen A."/>
            <person name="Balint B."/>
            <person name="Henrissat B."/>
            <person name="Andreopoulos B."/>
            <person name="Martin F.M."/>
            <person name="Harder C.B."/>
            <person name="Rigling D."/>
            <person name="Ford K.L."/>
            <person name="Foster G.D."/>
            <person name="Pangilinan J."/>
            <person name="Papanicolaou A."/>
            <person name="Barry K."/>
            <person name="LaButti K."/>
            <person name="Viragh M."/>
            <person name="Koriabine M."/>
            <person name="Yan M."/>
            <person name="Riley R."/>
            <person name="Champramary S."/>
            <person name="Plett K.L."/>
            <person name="Tsai I.J."/>
            <person name="Slot J."/>
            <person name="Sipos G."/>
            <person name="Plett J."/>
            <person name="Nagy L.G."/>
            <person name="Grigoriev I.V."/>
        </authorList>
    </citation>
    <scope>NUCLEOTIDE SEQUENCE</scope>
    <source>
        <strain evidence="4">ICMP 16352</strain>
    </source>
</reference>
<evidence type="ECO:0000313" key="4">
    <source>
        <dbReference type="EMBL" id="KAK0489337.1"/>
    </source>
</evidence>
<accession>A0AA39PRS8</accession>
<keyword evidence="5" id="KW-1185">Reference proteome</keyword>
<dbReference type="PANTHER" id="PTHR14097">
    <property type="entry name" value="OXIDOREDUCTASE HTATIP2"/>
    <property type="match status" value="1"/>
</dbReference>
<name>A0AA39PRS8_9AGAR</name>
<comment type="similarity">
    <text evidence="2">Belongs to the FMP52 family.</text>
</comment>